<evidence type="ECO:0000256" key="1">
    <source>
        <dbReference type="SAM" id="MobiDB-lite"/>
    </source>
</evidence>
<accession>A0A3M8S9P2</accession>
<feature type="compositionally biased region" description="Basic and acidic residues" evidence="1">
    <location>
        <begin position="54"/>
        <end position="65"/>
    </location>
</feature>
<comment type="caution">
    <text evidence="2">The sequence shown here is derived from an EMBL/GenBank/DDBJ whole genome shotgun (WGS) entry which is preliminary data.</text>
</comment>
<organism evidence="2">
    <name type="scientific">Acidithiobacillus sulfuriphilus</name>
    <dbReference type="NCBI Taxonomy" id="1867749"/>
    <lineage>
        <taxon>Bacteria</taxon>
        <taxon>Pseudomonadati</taxon>
        <taxon>Pseudomonadota</taxon>
        <taxon>Acidithiobacillia</taxon>
        <taxon>Acidithiobacillales</taxon>
        <taxon>Acidithiobacillaceae</taxon>
        <taxon>Acidithiobacillus</taxon>
    </lineage>
</organism>
<protein>
    <submittedName>
        <fullName evidence="2">Uncharacterized protein</fullName>
    </submittedName>
</protein>
<feature type="region of interest" description="Disordered" evidence="1">
    <location>
        <begin position="45"/>
        <end position="65"/>
    </location>
</feature>
<dbReference type="AlphaFoldDB" id="A0A3M8S9P2"/>
<gene>
    <name evidence="2" type="ORF">EC580_00110</name>
</gene>
<dbReference type="EMBL" id="RIZI01000019">
    <property type="protein sequence ID" value="RNF77383.1"/>
    <property type="molecule type" value="Genomic_DNA"/>
</dbReference>
<name>A0A3M8S9P2_9PROT</name>
<sequence>MPYFMKSPLALYRAFRAANVPDDLAREAAFAVSADWEAVLTELLAGPIPGTRPGPDRSEDLPSPR</sequence>
<evidence type="ECO:0000313" key="2">
    <source>
        <dbReference type="EMBL" id="RNF77383.1"/>
    </source>
</evidence>
<proteinExistence type="predicted"/>
<reference evidence="2" key="1">
    <citation type="submission" date="2018-10" db="EMBL/GenBank/DDBJ databases">
        <title>Acidithiobacillus sulfuriphilus sp. nov.: an extremely acidophilic sulfur-oxidizing chemolithotroph isolated from a neutral pH environment.</title>
        <authorList>
            <person name="Falagan C."/>
            <person name="Moya-Beltran A."/>
            <person name="Quatrini R."/>
            <person name="Johnson D.B."/>
        </authorList>
    </citation>
    <scope>NUCLEOTIDE SEQUENCE [LARGE SCALE GENOMIC DNA]</scope>
    <source>
        <strain evidence="2">CJ-2</strain>
    </source>
</reference>